<name>A0ABT8FIZ8_9ACTN</name>
<keyword evidence="2" id="KW-0808">Transferase</keyword>
<dbReference type="PANTHER" id="PTHR43792">
    <property type="entry name" value="GNAT FAMILY, PUTATIVE (AFU_ORTHOLOGUE AFUA_3G00765)-RELATED-RELATED"/>
    <property type="match status" value="1"/>
</dbReference>
<dbReference type="EMBL" id="JAUHJQ010000008">
    <property type="protein sequence ID" value="MDN4174653.1"/>
    <property type="molecule type" value="Genomic_DNA"/>
</dbReference>
<sequence>MRVVHLSPATLEALATGDHAAARAASPVPLSDFVLTDPGCVATWRRRAEQVLLTPQDAAWVTGLLVAGASGDGGASGGEGVGEGVGEVVVGQGGFHAAPDEDGMVEIGYKVDPARRSRGHARAAVAAMLDRARRDPEVRVVRASVSPDNAASLAVLAPFGFVQVGEQWDEEDGLELVLERGV</sequence>
<dbReference type="GO" id="GO:0016740">
    <property type="term" value="F:transferase activity"/>
    <property type="evidence" value="ECO:0007669"/>
    <property type="project" value="UniProtKB-KW"/>
</dbReference>
<feature type="domain" description="N-acetyltransferase" evidence="1">
    <location>
        <begin position="28"/>
        <end position="181"/>
    </location>
</feature>
<protein>
    <submittedName>
        <fullName evidence="2">GNAT family protein</fullName>
        <ecNumber evidence="2">2.-.-.-</ecNumber>
    </submittedName>
</protein>
<dbReference type="PANTHER" id="PTHR43792:SF13">
    <property type="entry name" value="ACETYLTRANSFERASE"/>
    <property type="match status" value="1"/>
</dbReference>
<dbReference type="InterPro" id="IPR051531">
    <property type="entry name" value="N-acetyltransferase"/>
</dbReference>
<comment type="caution">
    <text evidence="2">The sequence shown here is derived from an EMBL/GenBank/DDBJ whole genome shotgun (WGS) entry which is preliminary data.</text>
</comment>
<dbReference type="Proteomes" id="UP001168620">
    <property type="component" value="Unassembled WGS sequence"/>
</dbReference>
<accession>A0ABT8FIZ8</accession>
<dbReference type="InterPro" id="IPR016181">
    <property type="entry name" value="Acyl_CoA_acyltransferase"/>
</dbReference>
<organism evidence="2 3">
    <name type="scientific">Nocardioides oceani</name>
    <dbReference type="NCBI Taxonomy" id="3058369"/>
    <lineage>
        <taxon>Bacteria</taxon>
        <taxon>Bacillati</taxon>
        <taxon>Actinomycetota</taxon>
        <taxon>Actinomycetes</taxon>
        <taxon>Propionibacteriales</taxon>
        <taxon>Nocardioidaceae</taxon>
        <taxon>Nocardioides</taxon>
    </lineage>
</organism>
<proteinExistence type="predicted"/>
<dbReference type="InterPro" id="IPR000182">
    <property type="entry name" value="GNAT_dom"/>
</dbReference>
<dbReference type="Gene3D" id="3.40.630.30">
    <property type="match status" value="1"/>
</dbReference>
<dbReference type="SUPFAM" id="SSF55729">
    <property type="entry name" value="Acyl-CoA N-acyltransferases (Nat)"/>
    <property type="match status" value="1"/>
</dbReference>
<dbReference type="Pfam" id="PF13302">
    <property type="entry name" value="Acetyltransf_3"/>
    <property type="match status" value="1"/>
</dbReference>
<gene>
    <name evidence="2" type="ORF">QWY28_16955</name>
</gene>
<evidence type="ECO:0000313" key="3">
    <source>
        <dbReference type="Proteomes" id="UP001168620"/>
    </source>
</evidence>
<dbReference type="EC" id="2.-.-.-" evidence="2"/>
<evidence type="ECO:0000313" key="2">
    <source>
        <dbReference type="EMBL" id="MDN4174653.1"/>
    </source>
</evidence>
<evidence type="ECO:0000259" key="1">
    <source>
        <dbReference type="PROSITE" id="PS51186"/>
    </source>
</evidence>
<dbReference type="RefSeq" id="WP_300953749.1">
    <property type="nucleotide sequence ID" value="NZ_JAUHJQ010000008.1"/>
</dbReference>
<keyword evidence="3" id="KW-1185">Reference proteome</keyword>
<reference evidence="2" key="1">
    <citation type="submission" date="2023-06" db="EMBL/GenBank/DDBJ databases">
        <title>Draft genome sequence of Nocardioides sp. SOB77.</title>
        <authorList>
            <person name="Zhang G."/>
        </authorList>
    </citation>
    <scope>NUCLEOTIDE SEQUENCE</scope>
    <source>
        <strain evidence="2">SOB77</strain>
    </source>
</reference>
<dbReference type="PROSITE" id="PS51186">
    <property type="entry name" value="GNAT"/>
    <property type="match status" value="1"/>
</dbReference>